<dbReference type="GO" id="GO:0004424">
    <property type="term" value="F:imidazoleglycerol-phosphate dehydratase activity"/>
    <property type="evidence" value="ECO:0007669"/>
    <property type="project" value="UniProtKB-UniRule"/>
</dbReference>
<dbReference type="CDD" id="cd07503">
    <property type="entry name" value="HAD_HisB-N"/>
    <property type="match status" value="1"/>
</dbReference>
<keyword evidence="7 12" id="KW-0862">Zinc</keyword>
<dbReference type="PANTHER" id="PTHR23133:SF2">
    <property type="entry name" value="IMIDAZOLEGLYCEROL-PHOSPHATE DEHYDRATASE"/>
    <property type="match status" value="1"/>
</dbReference>
<keyword evidence="10 12" id="KW-0456">Lyase</keyword>
<evidence type="ECO:0000313" key="13">
    <source>
        <dbReference type="EMBL" id="ANF16910.1"/>
    </source>
</evidence>
<evidence type="ECO:0000256" key="12">
    <source>
        <dbReference type="HAMAP-Rule" id="MF_01022"/>
    </source>
</evidence>
<feature type="active site" description="Proton donor" evidence="12">
    <location>
        <position position="11"/>
    </location>
</feature>
<dbReference type="NCBIfam" id="NF002111">
    <property type="entry name" value="PRK00951.2-1"/>
    <property type="match status" value="1"/>
</dbReference>
<dbReference type="Pfam" id="PF08645">
    <property type="entry name" value="PNK3P"/>
    <property type="match status" value="1"/>
</dbReference>
<reference evidence="13 14" key="1">
    <citation type="submission" date="2015-04" db="EMBL/GenBank/DDBJ databases">
        <title>Buchnera aphidicola assembly.</title>
        <authorList>
            <person name="Zhang Y."/>
        </authorList>
    </citation>
    <scope>NUCLEOTIDE SEQUENCE [LARGE SCALE GENOMIC DNA]</scope>
    <source>
        <strain evidence="13 14">SC</strain>
    </source>
</reference>
<dbReference type="InterPro" id="IPR000807">
    <property type="entry name" value="ImidazoleglycerolP_deHydtase"/>
</dbReference>
<dbReference type="NCBIfam" id="NF002114">
    <property type="entry name" value="PRK00951.2-4"/>
    <property type="match status" value="1"/>
</dbReference>
<comment type="similarity">
    <text evidence="12">In the C-terminal section; belongs to the imidazoleglycerol-phosphate dehydratase family.</text>
</comment>
<dbReference type="PATRIC" id="fig|118110.3.peg.90"/>
<dbReference type="FunFam" id="3.30.230.40:FF:000001">
    <property type="entry name" value="Imidazoleglycerol-phosphate dehydratase HisB"/>
    <property type="match status" value="1"/>
</dbReference>
<evidence type="ECO:0000256" key="5">
    <source>
        <dbReference type="ARBA" id="ARBA00022723"/>
    </source>
</evidence>
<dbReference type="SUPFAM" id="SSF56784">
    <property type="entry name" value="HAD-like"/>
    <property type="match status" value="1"/>
</dbReference>
<evidence type="ECO:0000256" key="9">
    <source>
        <dbReference type="ARBA" id="ARBA00023102"/>
    </source>
</evidence>
<dbReference type="SUPFAM" id="SSF54211">
    <property type="entry name" value="Ribosomal protein S5 domain 2-like"/>
    <property type="match status" value="2"/>
</dbReference>
<gene>
    <name evidence="12" type="primary">hisB</name>
    <name evidence="13" type="ORF">XW81_00480</name>
</gene>
<dbReference type="UniPathway" id="UPA00031">
    <property type="reaction ID" value="UER00011"/>
</dbReference>
<keyword evidence="4 12" id="KW-0028">Amino-acid biosynthesis</keyword>
<dbReference type="InterPro" id="IPR020566">
    <property type="entry name" value="His_synth_bifunc_HisB"/>
</dbReference>
<organism evidence="13 14">
    <name type="scientific">Buchnera aphidicola subsp. Schlechtendalia chinensis</name>
    <dbReference type="NCBI Taxonomy" id="118110"/>
    <lineage>
        <taxon>Bacteria</taxon>
        <taxon>Pseudomonadati</taxon>
        <taxon>Pseudomonadota</taxon>
        <taxon>Gammaproteobacteria</taxon>
        <taxon>Enterobacterales</taxon>
        <taxon>Erwiniaceae</taxon>
        <taxon>Buchnera</taxon>
    </lineage>
</organism>
<dbReference type="RefSeq" id="WP_075473888.1">
    <property type="nucleotide sequence ID" value="NZ_CP011299.1"/>
</dbReference>
<evidence type="ECO:0000313" key="14">
    <source>
        <dbReference type="Proteomes" id="UP000077654"/>
    </source>
</evidence>
<feature type="binding site" evidence="12">
    <location>
        <position position="95"/>
    </location>
    <ligand>
        <name>Zn(2+)</name>
        <dbReference type="ChEBI" id="CHEBI:29105"/>
    </ligand>
</feature>
<dbReference type="CDD" id="cd07914">
    <property type="entry name" value="IGPD"/>
    <property type="match status" value="1"/>
</dbReference>
<comment type="similarity">
    <text evidence="12">In the N-terminal section; belongs to the histidinol-phosphatase family.</text>
</comment>
<dbReference type="PANTHER" id="PTHR23133">
    <property type="entry name" value="IMIDAZOLEGLYCEROL-PHOSPHATE DEHYDRATASE HIS7"/>
    <property type="match status" value="1"/>
</dbReference>
<comment type="subcellular location">
    <subcellularLocation>
        <location evidence="12">Cytoplasm</location>
    </subcellularLocation>
</comment>
<dbReference type="PROSITE" id="PS00955">
    <property type="entry name" value="IGP_DEHYDRATASE_2"/>
    <property type="match status" value="1"/>
</dbReference>
<feature type="binding site" evidence="12">
    <location>
        <position position="130"/>
    </location>
    <ligand>
        <name>Mg(2+)</name>
        <dbReference type="ChEBI" id="CHEBI:18420"/>
    </ligand>
</feature>
<keyword evidence="3 12" id="KW-0963">Cytoplasm</keyword>
<evidence type="ECO:0000256" key="2">
    <source>
        <dbReference type="ARBA" id="ARBA00005047"/>
    </source>
</evidence>
<feature type="region of interest" description="Imidazoleglycerol-phosphate dehydratase" evidence="12">
    <location>
        <begin position="167"/>
        <end position="355"/>
    </location>
</feature>
<dbReference type="Proteomes" id="UP000077654">
    <property type="component" value="Chromosome"/>
</dbReference>
<dbReference type="Gene3D" id="3.30.230.40">
    <property type="entry name" value="Imidazole glycerol phosphate dehydratase, domain 1"/>
    <property type="match status" value="2"/>
</dbReference>
<feature type="binding site" evidence="12">
    <location>
        <position position="103"/>
    </location>
    <ligand>
        <name>Zn(2+)</name>
        <dbReference type="ChEBI" id="CHEBI:29105"/>
    </ligand>
</feature>
<dbReference type="InterPro" id="IPR020568">
    <property type="entry name" value="Ribosomal_Su5_D2-typ_SF"/>
</dbReference>
<proteinExistence type="inferred from homology"/>
<feature type="binding site" evidence="12">
    <location>
        <position position="11"/>
    </location>
    <ligand>
        <name>Mg(2+)</name>
        <dbReference type="ChEBI" id="CHEBI:18420"/>
    </ligand>
</feature>
<protein>
    <recommendedName>
        <fullName evidence="12">Histidine biosynthesis bifunctional protein HisB</fullName>
    </recommendedName>
    <domain>
        <recommendedName>
            <fullName evidence="12">Histidinol-phosphatase</fullName>
            <ecNumber evidence="12">3.1.3.15</ecNumber>
        </recommendedName>
    </domain>
    <domain>
        <recommendedName>
            <fullName evidence="12">Imidazoleglycerol-phosphate dehydratase</fullName>
            <shortName evidence="12">IGPD</shortName>
            <ecNumber evidence="12">4.2.1.19</ecNumber>
        </recommendedName>
    </domain>
</protein>
<sequence length="355" mass="40419">MNNNILFIDRDGTLISEPSNNFQIDNINKLVFEKNVISTLVELKNFGYTFVMVTNQDGLGSKNFPLSNFSIPHQFMISVFLSQGITFEDILICPHIETDNCNCRKPKTGMVKRWLCDNKLNKRSSYVIGDRNSDMELAKNMGLSGLKYGKHGYTWDAIKVKLTKDERYSCIVRNTRETRIKIETWLDQTGNNFIDTKLCFFNHMLDQIAFHSNIKVKIVSDGDIGVDDHHTVEDVGIVLGKALNKALGRKIGLNRFGFMLPMDESVGYCLLDISGRPFLKFESRFKFQYLGDMSTEMIEHFFRSLAFSMKATLHLKSTGENDHHRAESLFKAFGRSLRQAIHVSGSILPSSKGTL</sequence>
<keyword evidence="8 12" id="KW-0460">Magnesium</keyword>
<comment type="cofactor">
    <cofactor evidence="12">
        <name>Zn(2+)</name>
        <dbReference type="ChEBI" id="CHEBI:29105"/>
    </cofactor>
</comment>
<dbReference type="NCBIfam" id="NF003937">
    <property type="entry name" value="PRK05446.1"/>
    <property type="match status" value="1"/>
</dbReference>
<accession>A0A172WD67</accession>
<dbReference type="HAMAP" id="MF_00076">
    <property type="entry name" value="HisB"/>
    <property type="match status" value="1"/>
</dbReference>
<dbReference type="STRING" id="118110.XW81_00480"/>
<evidence type="ECO:0000256" key="8">
    <source>
        <dbReference type="ARBA" id="ARBA00022842"/>
    </source>
</evidence>
<evidence type="ECO:0000256" key="1">
    <source>
        <dbReference type="ARBA" id="ARBA00001946"/>
    </source>
</evidence>
<dbReference type="InterPro" id="IPR020565">
    <property type="entry name" value="ImidazoleglycerP_deHydtase_CS"/>
</dbReference>
<keyword evidence="6 12" id="KW-0378">Hydrolase</keyword>
<feature type="binding site" evidence="12">
    <location>
        <position position="9"/>
    </location>
    <ligand>
        <name>Mg(2+)</name>
        <dbReference type="ChEBI" id="CHEBI:18420"/>
    </ligand>
</feature>
<dbReference type="EMBL" id="CP011299">
    <property type="protein sequence ID" value="ANF16910.1"/>
    <property type="molecule type" value="Genomic_DNA"/>
</dbReference>
<evidence type="ECO:0000256" key="7">
    <source>
        <dbReference type="ARBA" id="ARBA00022833"/>
    </source>
</evidence>
<dbReference type="NCBIfam" id="TIGR01656">
    <property type="entry name" value="Histidinol-ppas"/>
    <property type="match status" value="1"/>
</dbReference>
<dbReference type="InterPro" id="IPR005954">
    <property type="entry name" value="HisB_N"/>
</dbReference>
<dbReference type="InterPro" id="IPR036412">
    <property type="entry name" value="HAD-like_sf"/>
</dbReference>
<dbReference type="InterPro" id="IPR023214">
    <property type="entry name" value="HAD_sf"/>
</dbReference>
<dbReference type="NCBIfam" id="TIGR01261">
    <property type="entry name" value="hisB_Nterm"/>
    <property type="match status" value="1"/>
</dbReference>
<dbReference type="GO" id="GO:0046872">
    <property type="term" value="F:metal ion binding"/>
    <property type="evidence" value="ECO:0007669"/>
    <property type="project" value="UniProtKB-KW"/>
</dbReference>
<dbReference type="InterPro" id="IPR038494">
    <property type="entry name" value="IGPD_sf"/>
</dbReference>
<feature type="active site" description="Nucleophile" evidence="12">
    <location>
        <position position="9"/>
    </location>
</feature>
<evidence type="ECO:0000256" key="10">
    <source>
        <dbReference type="ARBA" id="ARBA00023239"/>
    </source>
</evidence>
<dbReference type="GO" id="GO:0004401">
    <property type="term" value="F:histidinol-phosphatase activity"/>
    <property type="evidence" value="ECO:0007669"/>
    <property type="project" value="UniProtKB-UniRule"/>
</dbReference>
<comment type="catalytic activity">
    <reaction evidence="12">
        <text>L-histidinol phosphate + H2O = L-histidinol + phosphate</text>
        <dbReference type="Rhea" id="RHEA:14465"/>
        <dbReference type="ChEBI" id="CHEBI:15377"/>
        <dbReference type="ChEBI" id="CHEBI:43474"/>
        <dbReference type="ChEBI" id="CHEBI:57699"/>
        <dbReference type="ChEBI" id="CHEBI:57980"/>
        <dbReference type="EC" id="3.1.3.15"/>
    </reaction>
</comment>
<evidence type="ECO:0000256" key="11">
    <source>
        <dbReference type="ARBA" id="ARBA00023268"/>
    </source>
</evidence>
<name>A0A172WD67_BUCSC</name>
<dbReference type="InterPro" id="IPR006549">
    <property type="entry name" value="HAD-SF_hydro_IIIA"/>
</dbReference>
<dbReference type="EC" id="3.1.3.15" evidence="12"/>
<comment type="pathway">
    <text evidence="2 12">Amino-acid biosynthesis; L-histidine biosynthesis; L-histidine from 5-phospho-alpha-D-ribose 1-diphosphate: step 6/9.</text>
</comment>
<keyword evidence="9 12" id="KW-0368">Histidine biosynthesis</keyword>
<keyword evidence="14" id="KW-1185">Reference proteome</keyword>
<dbReference type="InterPro" id="IPR013954">
    <property type="entry name" value="PNK3P"/>
</dbReference>
<keyword evidence="11 12" id="KW-0511">Multifunctional enzyme</keyword>
<dbReference type="EC" id="4.2.1.19" evidence="12"/>
<dbReference type="OrthoDB" id="9790411at2"/>
<dbReference type="NCBIfam" id="TIGR01662">
    <property type="entry name" value="HAD-SF-IIIA"/>
    <property type="match status" value="1"/>
</dbReference>
<feature type="region of interest" description="Histidinol-phosphatase" evidence="12">
    <location>
        <begin position="1"/>
        <end position="166"/>
    </location>
</feature>
<dbReference type="GO" id="GO:0005737">
    <property type="term" value="C:cytoplasm"/>
    <property type="evidence" value="ECO:0007669"/>
    <property type="project" value="UniProtKB-SubCell"/>
</dbReference>
<dbReference type="InterPro" id="IPR006543">
    <property type="entry name" value="Histidinol-phos"/>
</dbReference>
<dbReference type="AlphaFoldDB" id="A0A172WD67"/>
<feature type="binding site" evidence="12">
    <location>
        <position position="93"/>
    </location>
    <ligand>
        <name>Zn(2+)</name>
        <dbReference type="ChEBI" id="CHEBI:29105"/>
    </ligand>
</feature>
<dbReference type="PROSITE" id="PS00954">
    <property type="entry name" value="IGP_DEHYDRATASE_1"/>
    <property type="match status" value="1"/>
</dbReference>
<dbReference type="Pfam" id="PF00475">
    <property type="entry name" value="IGPD"/>
    <property type="match status" value="1"/>
</dbReference>
<dbReference type="GO" id="GO:0000105">
    <property type="term" value="P:L-histidine biosynthetic process"/>
    <property type="evidence" value="ECO:0007669"/>
    <property type="project" value="UniProtKB-UniRule"/>
</dbReference>
<dbReference type="HAMAP" id="MF_01022">
    <property type="entry name" value="Bifunc_HisB"/>
    <property type="match status" value="1"/>
</dbReference>
<evidence type="ECO:0000256" key="3">
    <source>
        <dbReference type="ARBA" id="ARBA00022490"/>
    </source>
</evidence>
<evidence type="ECO:0000256" key="6">
    <source>
        <dbReference type="ARBA" id="ARBA00022801"/>
    </source>
</evidence>
<feature type="binding site" evidence="12">
    <location>
        <position position="101"/>
    </location>
    <ligand>
        <name>Zn(2+)</name>
        <dbReference type="ChEBI" id="CHEBI:29105"/>
    </ligand>
</feature>
<evidence type="ECO:0000256" key="4">
    <source>
        <dbReference type="ARBA" id="ARBA00022605"/>
    </source>
</evidence>
<comment type="pathway">
    <text evidence="12">Amino-acid biosynthesis; L-histidine biosynthesis; L-histidine from 5-phospho-alpha-D-ribose 1-diphosphate: step 8/9.</text>
</comment>
<comment type="catalytic activity">
    <reaction evidence="12">
        <text>D-erythro-1-(imidazol-4-yl)glycerol 3-phosphate = 3-(imidazol-4-yl)-2-oxopropyl phosphate + H2O</text>
        <dbReference type="Rhea" id="RHEA:11040"/>
        <dbReference type="ChEBI" id="CHEBI:15377"/>
        <dbReference type="ChEBI" id="CHEBI:57766"/>
        <dbReference type="ChEBI" id="CHEBI:58278"/>
        <dbReference type="EC" id="4.2.1.19"/>
    </reaction>
</comment>
<comment type="cofactor">
    <cofactor evidence="1 12">
        <name>Mg(2+)</name>
        <dbReference type="ChEBI" id="CHEBI:18420"/>
    </cofactor>
</comment>
<dbReference type="FunFam" id="3.30.230.40:FF:000003">
    <property type="entry name" value="Imidazoleglycerol-phosphate dehydratase HisB"/>
    <property type="match status" value="1"/>
</dbReference>
<keyword evidence="5 12" id="KW-0479">Metal-binding</keyword>
<dbReference type="Gene3D" id="3.40.50.1000">
    <property type="entry name" value="HAD superfamily/HAD-like"/>
    <property type="match status" value="1"/>
</dbReference>